<keyword evidence="2" id="KW-1185">Reference proteome</keyword>
<comment type="caution">
    <text evidence="1">The sequence shown here is derived from an EMBL/GenBank/DDBJ whole genome shotgun (WGS) entry which is preliminary data.</text>
</comment>
<name>A0A4Z2B3N0_9TELE</name>
<evidence type="ECO:0000313" key="1">
    <source>
        <dbReference type="EMBL" id="TNM86952.1"/>
    </source>
</evidence>
<accession>A0A4Z2B3N0</accession>
<dbReference type="Proteomes" id="UP000516260">
    <property type="component" value="Chromosome 7"/>
</dbReference>
<evidence type="ECO:0000313" key="2">
    <source>
        <dbReference type="Proteomes" id="UP000516260"/>
    </source>
</evidence>
<protein>
    <submittedName>
        <fullName evidence="1">Uncharacterized protein</fullName>
    </submittedName>
</protein>
<gene>
    <name evidence="1" type="ORF">fugu_007182</name>
</gene>
<organism evidence="1 2">
    <name type="scientific">Takifugu bimaculatus</name>
    <dbReference type="NCBI Taxonomy" id="433685"/>
    <lineage>
        <taxon>Eukaryota</taxon>
        <taxon>Metazoa</taxon>
        <taxon>Chordata</taxon>
        <taxon>Craniata</taxon>
        <taxon>Vertebrata</taxon>
        <taxon>Euteleostomi</taxon>
        <taxon>Actinopterygii</taxon>
        <taxon>Neopterygii</taxon>
        <taxon>Teleostei</taxon>
        <taxon>Neoteleostei</taxon>
        <taxon>Acanthomorphata</taxon>
        <taxon>Eupercaria</taxon>
        <taxon>Tetraodontiformes</taxon>
        <taxon>Tetradontoidea</taxon>
        <taxon>Tetraodontidae</taxon>
        <taxon>Takifugu</taxon>
    </lineage>
</organism>
<reference evidence="1 2" key="1">
    <citation type="submission" date="2019-04" db="EMBL/GenBank/DDBJ databases">
        <title>The sequence and de novo assembly of Takifugu bimaculatus genome using PacBio and Hi-C technologies.</title>
        <authorList>
            <person name="Xu P."/>
            <person name="Liu B."/>
            <person name="Zhou Z."/>
        </authorList>
    </citation>
    <scope>NUCLEOTIDE SEQUENCE [LARGE SCALE GENOMIC DNA]</scope>
    <source>
        <strain evidence="1">TB-2018</strain>
        <tissue evidence="1">Muscle</tissue>
    </source>
</reference>
<proteinExistence type="predicted"/>
<dbReference type="AlphaFoldDB" id="A0A4Z2B3N0"/>
<dbReference type="EMBL" id="SWLE01000020">
    <property type="protein sequence ID" value="TNM86952.1"/>
    <property type="molecule type" value="Genomic_DNA"/>
</dbReference>
<sequence length="108" mass="12212">MNVSARVAFGRGRLLPKHVSFTFPQSDSLRKSSWSAGGKKRMMFSLRCRLGIIRGRTTEAKNWEYGAGSEELRLDRRGRLLSHLRRVLGSAYATTTVQRGYVLLRGPD</sequence>